<evidence type="ECO:0000313" key="2">
    <source>
        <dbReference type="Proteomes" id="UP001057402"/>
    </source>
</evidence>
<comment type="caution">
    <text evidence="1">The sequence shown here is derived from an EMBL/GenBank/DDBJ whole genome shotgun (WGS) entry which is preliminary data.</text>
</comment>
<organism evidence="1 2">
    <name type="scientific">Melastoma candidum</name>
    <dbReference type="NCBI Taxonomy" id="119954"/>
    <lineage>
        <taxon>Eukaryota</taxon>
        <taxon>Viridiplantae</taxon>
        <taxon>Streptophyta</taxon>
        <taxon>Embryophyta</taxon>
        <taxon>Tracheophyta</taxon>
        <taxon>Spermatophyta</taxon>
        <taxon>Magnoliopsida</taxon>
        <taxon>eudicotyledons</taxon>
        <taxon>Gunneridae</taxon>
        <taxon>Pentapetalae</taxon>
        <taxon>rosids</taxon>
        <taxon>malvids</taxon>
        <taxon>Myrtales</taxon>
        <taxon>Melastomataceae</taxon>
        <taxon>Melastomatoideae</taxon>
        <taxon>Melastomateae</taxon>
        <taxon>Melastoma</taxon>
    </lineage>
</organism>
<evidence type="ECO:0000313" key="1">
    <source>
        <dbReference type="EMBL" id="KAI4343042.1"/>
    </source>
</evidence>
<sequence>MVSRIGRGSSATKLISKPRRCRRQSPVKGPPSPSSLVSFIRRRLARIFSRLTRLSTPESARIRCEGFELQKKLHAEPDASPTVHMSLFRDHCRLPPSHMRTVFVDLDETLVHSQSDPPPERFDFVVRPVINGRRMTFYVLKRPGLDEFLEAVSKRYEVVVFTAGMKEYASLVLDEIDRNSAISHRLYRNDCREMDGKLVKDLSCTGRNLRDAVIVDDNPNAYALQPENAVPIGPFTDNLEDEELQRLVEFFEGCGEAEDMRDAVKQFLGETYNTLVL</sequence>
<name>A0ACB9P3A2_9MYRT</name>
<dbReference type="Proteomes" id="UP001057402">
    <property type="component" value="Chromosome 7"/>
</dbReference>
<keyword evidence="2" id="KW-1185">Reference proteome</keyword>
<dbReference type="EMBL" id="CM042886">
    <property type="protein sequence ID" value="KAI4343042.1"/>
    <property type="molecule type" value="Genomic_DNA"/>
</dbReference>
<gene>
    <name evidence="1" type="ORF">MLD38_027590</name>
</gene>
<accession>A0ACB9P3A2</accession>
<reference evidence="2" key="1">
    <citation type="journal article" date="2023" name="Front. Plant Sci.">
        <title>Chromosomal-level genome assembly of Melastoma candidum provides insights into trichome evolution.</title>
        <authorList>
            <person name="Zhong Y."/>
            <person name="Wu W."/>
            <person name="Sun C."/>
            <person name="Zou P."/>
            <person name="Liu Y."/>
            <person name="Dai S."/>
            <person name="Zhou R."/>
        </authorList>
    </citation>
    <scope>NUCLEOTIDE SEQUENCE [LARGE SCALE GENOMIC DNA]</scope>
</reference>
<proteinExistence type="predicted"/>
<protein>
    <submittedName>
        <fullName evidence="1">Uncharacterized protein</fullName>
    </submittedName>
</protein>